<dbReference type="Proteomes" id="UP001485459">
    <property type="component" value="Chromosome"/>
</dbReference>
<keyword evidence="1" id="KW-0472">Membrane</keyword>
<dbReference type="PANTHER" id="PTHR30273">
    <property type="entry name" value="PERIPLASMIC SIGNAL SENSOR AND SIGMA FACTOR ACTIVATOR FECR-RELATED"/>
    <property type="match status" value="1"/>
</dbReference>
<evidence type="ECO:0000313" key="3">
    <source>
        <dbReference type="EMBL" id="WZN39878.1"/>
    </source>
</evidence>
<feature type="transmembrane region" description="Helical" evidence="1">
    <location>
        <begin position="68"/>
        <end position="89"/>
    </location>
</feature>
<protein>
    <submittedName>
        <fullName evidence="3">FecR domain-containing protein</fullName>
    </submittedName>
</protein>
<keyword evidence="1" id="KW-0812">Transmembrane</keyword>
<evidence type="ECO:0000313" key="4">
    <source>
        <dbReference type="Proteomes" id="UP001485459"/>
    </source>
</evidence>
<evidence type="ECO:0000256" key="1">
    <source>
        <dbReference type="SAM" id="Phobius"/>
    </source>
</evidence>
<dbReference type="PIRSF" id="PIRSF018266">
    <property type="entry name" value="FecR"/>
    <property type="match status" value="1"/>
</dbReference>
<evidence type="ECO:0000259" key="2">
    <source>
        <dbReference type="Pfam" id="PF04773"/>
    </source>
</evidence>
<dbReference type="Gene3D" id="3.55.50.30">
    <property type="match status" value="1"/>
</dbReference>
<feature type="domain" description="FecR protein" evidence="2">
    <location>
        <begin position="157"/>
        <end position="249"/>
    </location>
</feature>
<organism evidence="3 4">
    <name type="scientific">Chitinophaga pollutisoli</name>
    <dbReference type="NCBI Taxonomy" id="3133966"/>
    <lineage>
        <taxon>Bacteria</taxon>
        <taxon>Pseudomonadati</taxon>
        <taxon>Bacteroidota</taxon>
        <taxon>Chitinophagia</taxon>
        <taxon>Chitinophagales</taxon>
        <taxon>Chitinophagaceae</taxon>
        <taxon>Chitinophaga</taxon>
    </lineage>
</organism>
<keyword evidence="4" id="KW-1185">Reference proteome</keyword>
<dbReference type="RefSeq" id="WP_341834842.1">
    <property type="nucleotide sequence ID" value="NZ_CP149822.1"/>
</dbReference>
<dbReference type="InterPro" id="IPR012373">
    <property type="entry name" value="Ferrdict_sens_TM"/>
</dbReference>
<dbReference type="Gene3D" id="2.60.120.1440">
    <property type="match status" value="1"/>
</dbReference>
<dbReference type="Pfam" id="PF04773">
    <property type="entry name" value="FecR"/>
    <property type="match status" value="1"/>
</dbReference>
<dbReference type="EMBL" id="CP149822">
    <property type="protein sequence ID" value="WZN39878.1"/>
    <property type="molecule type" value="Genomic_DNA"/>
</dbReference>
<sequence length="360" mass="38904">MHKLSGELTPEEEAGIARQLEEDPAFREAWEALAADARSQRTAVYVKAVAPESGLDEMKQRRKPKSRLRAWAPYAAAAILLGAGAWFAYRSSSTASPEIVQTVTAPMPGVSLTMANGKTVHFHPDSAAQTVALGGSTLRSENGTLDYESQDTSVTVLNVPAGGTYRLVLSDGTEVRLNASSRLHFPFHFGAAAREVTVEGEAYFRVAKEAKRPFIVHTRQADVQVLGTSFNINTYTPGSDKTALVEGSVLLKAHNGRQLTLAPGQQGESTGTGLQASAFDADEVLSWMNGIRYYHNATVPDLLEEASRFYGLAFEPASGKFSGVKVTGLMDRERLQDFLNDLATTTGGDVDYNGHTIRLH</sequence>
<accession>A0ABZ2YJT9</accession>
<proteinExistence type="predicted"/>
<gene>
    <name evidence="3" type="ORF">WJU16_18025</name>
</gene>
<name>A0ABZ2YJT9_9BACT</name>
<keyword evidence="1" id="KW-1133">Transmembrane helix</keyword>
<dbReference type="InterPro" id="IPR006860">
    <property type="entry name" value="FecR"/>
</dbReference>
<reference evidence="4" key="1">
    <citation type="submission" date="2024-03" db="EMBL/GenBank/DDBJ databases">
        <title>Chitinophaga horti sp. nov., isolated from garden soil.</title>
        <authorList>
            <person name="Lee D.S."/>
            <person name="Han D.M."/>
            <person name="Baek J.H."/>
            <person name="Choi D.G."/>
            <person name="Jeon J.H."/>
            <person name="Jeon C.O."/>
        </authorList>
    </citation>
    <scope>NUCLEOTIDE SEQUENCE [LARGE SCALE GENOMIC DNA]</scope>
    <source>
        <strain evidence="4">GPA1</strain>
    </source>
</reference>
<dbReference type="PANTHER" id="PTHR30273:SF2">
    <property type="entry name" value="PROTEIN FECR"/>
    <property type="match status" value="1"/>
</dbReference>